<evidence type="ECO:0000259" key="4">
    <source>
        <dbReference type="PROSITE" id="PS50075"/>
    </source>
</evidence>
<dbReference type="SUPFAM" id="SSF47336">
    <property type="entry name" value="ACP-like"/>
    <property type="match status" value="1"/>
</dbReference>
<dbReference type="PROSITE" id="PS50075">
    <property type="entry name" value="CARRIER"/>
    <property type="match status" value="1"/>
</dbReference>
<dbReference type="GO" id="GO:0031177">
    <property type="term" value="F:phosphopantetheine binding"/>
    <property type="evidence" value="ECO:0007669"/>
    <property type="project" value="InterPro"/>
</dbReference>
<evidence type="ECO:0000256" key="2">
    <source>
        <dbReference type="ARBA" id="ARBA00022553"/>
    </source>
</evidence>
<dbReference type="PANTHER" id="PTHR43439">
    <property type="entry name" value="PHENYLACETATE-COENZYME A LIGASE"/>
    <property type="match status" value="1"/>
</dbReference>
<feature type="compositionally biased region" description="Pro residues" evidence="3">
    <location>
        <begin position="815"/>
        <end position="832"/>
    </location>
</feature>
<dbReference type="Pfam" id="PF00501">
    <property type="entry name" value="AMP-binding"/>
    <property type="match status" value="1"/>
</dbReference>
<gene>
    <name evidence="5" type="ORF">MPH_03636</name>
</gene>
<comment type="caution">
    <text evidence="5">The sequence shown here is derived from an EMBL/GenBank/DDBJ whole genome shotgun (WGS) entry which is preliminary data.</text>
</comment>
<sequence length="854" mass="92261">MGSRSLAFGERLEKMGQPGAQPLPVIAYPTKGNEGFKDYSGPELARMITVAATLYASVLPERALRKSSNDPPKVIGLLGVSSLEYVVTFLAAQRLGLTTLLFSTRLSDAGYKYLVEKTQCQAVLVQSRYQPVMDKVQSATGGLLAVVPMFEGTYLFNPAFANTVRPLDIQFDWNRERKHPGAIIHSSGSTGLPKPVPQLWDAWVDFLGSPEMHPKGRDLLITVPLYHGFGALNLVQAIVFGNRISLVNASLPITGPHVLTALEASKCTSIATVPYTLKLLAETPGGIEKMARLALVQFGGSACPDELGDRLVAAGVNVGNTYGATETGGLLARSKDQWNWLVPLPHAEPYLEFEREAEDDNLYHLVVKPGLESKVLSTRSDGSYDTKDLFARHPTDPRKWKFVRRKDDTIVLVNGEKANPVPLEDAVKQHPDVQIAVGFGAQRAFLGMIVIPGPEAKDVPKHELVARIWPRLEAANRVVPAYARISRDAVIVKEAGTPFPVTEKLTLKRAQFVQQFRADIDAFYESMAAGGVAAEAKKPPELYSTVAGVRDLVRRTVCETLQLQNASELTDDTDFFLLGMDSLQATQARNSLAKELGVGEDQLPVNVAFENPSVARLAQFIIDMKREASPDRSRDEVEMELVKKYSQFRPVVRKESTKRPGKEVVVSTLIPSRGPCIRRSANCKLTTTPRRSSPAPPDPSAATFSTRYSKRPTSRASTASSAPPRPMPPSPGRTPPCATPACSRPSRPPKRPRSSPCPTTSASRTSRSRARPTTRSPPPPPPSSTTPGPSTSTWPSRASSATASPARNTSSPSVCAPPSPPSPPSPSSPPSAPSCVLRKAPSASASTPSPPRTP</sequence>
<dbReference type="InterPro" id="IPR042099">
    <property type="entry name" value="ANL_N_sf"/>
</dbReference>
<evidence type="ECO:0000256" key="3">
    <source>
        <dbReference type="SAM" id="MobiDB-lite"/>
    </source>
</evidence>
<dbReference type="InterPro" id="IPR020806">
    <property type="entry name" value="PKS_PP-bd"/>
</dbReference>
<dbReference type="Gene3D" id="1.10.1200.10">
    <property type="entry name" value="ACP-like"/>
    <property type="match status" value="1"/>
</dbReference>
<evidence type="ECO:0000313" key="6">
    <source>
        <dbReference type="Proteomes" id="UP000007129"/>
    </source>
</evidence>
<feature type="compositionally biased region" description="Low complexity" evidence="3">
    <location>
        <begin position="754"/>
        <end position="765"/>
    </location>
</feature>
<dbReference type="VEuPathDB" id="FungiDB:MPH_03636"/>
<dbReference type="GO" id="GO:0016874">
    <property type="term" value="F:ligase activity"/>
    <property type="evidence" value="ECO:0007669"/>
    <property type="project" value="UniProtKB-KW"/>
</dbReference>
<evidence type="ECO:0000256" key="1">
    <source>
        <dbReference type="ARBA" id="ARBA00022450"/>
    </source>
</evidence>
<dbReference type="EMBL" id="AHHD01000166">
    <property type="protein sequence ID" value="EKG19115.1"/>
    <property type="molecule type" value="Genomic_DNA"/>
</dbReference>
<evidence type="ECO:0000313" key="5">
    <source>
        <dbReference type="EMBL" id="EKG19115.1"/>
    </source>
</evidence>
<dbReference type="SUPFAM" id="SSF56801">
    <property type="entry name" value="Acetyl-CoA synthetase-like"/>
    <property type="match status" value="1"/>
</dbReference>
<feature type="compositionally biased region" description="Low complexity" evidence="3">
    <location>
        <begin position="785"/>
        <end position="814"/>
    </location>
</feature>
<organism evidence="5 6">
    <name type="scientific">Macrophomina phaseolina (strain MS6)</name>
    <name type="common">Charcoal rot fungus</name>
    <dbReference type="NCBI Taxonomy" id="1126212"/>
    <lineage>
        <taxon>Eukaryota</taxon>
        <taxon>Fungi</taxon>
        <taxon>Dikarya</taxon>
        <taxon>Ascomycota</taxon>
        <taxon>Pezizomycotina</taxon>
        <taxon>Dothideomycetes</taxon>
        <taxon>Dothideomycetes incertae sedis</taxon>
        <taxon>Botryosphaeriales</taxon>
        <taxon>Botryosphaeriaceae</taxon>
        <taxon>Macrophomina</taxon>
    </lineage>
</organism>
<dbReference type="HOGENOM" id="CLU_002220_2_2_1"/>
<dbReference type="InterPro" id="IPR000873">
    <property type="entry name" value="AMP-dep_synth/lig_dom"/>
</dbReference>
<dbReference type="Gene3D" id="3.40.50.12780">
    <property type="entry name" value="N-terminal domain of ligase-like"/>
    <property type="match status" value="1"/>
</dbReference>
<reference evidence="5 6" key="1">
    <citation type="journal article" date="2012" name="BMC Genomics">
        <title>Tools to kill: Genome of one of the most destructive plant pathogenic fungi Macrophomina phaseolina.</title>
        <authorList>
            <person name="Islam M.S."/>
            <person name="Haque M.S."/>
            <person name="Islam M.M."/>
            <person name="Emdad E.M."/>
            <person name="Halim A."/>
            <person name="Hossen Q.M.M."/>
            <person name="Hossain M.Z."/>
            <person name="Ahmed B."/>
            <person name="Rahim S."/>
            <person name="Rahman M.S."/>
            <person name="Alam M.M."/>
            <person name="Hou S."/>
            <person name="Wan X."/>
            <person name="Saito J.A."/>
            <person name="Alam M."/>
        </authorList>
    </citation>
    <scope>NUCLEOTIDE SEQUENCE [LARGE SCALE GENOMIC DNA]</scope>
    <source>
        <strain evidence="5 6">MS6</strain>
    </source>
</reference>
<dbReference type="PRINTS" id="PR01217">
    <property type="entry name" value="PRICHEXTENSN"/>
</dbReference>
<dbReference type="InterPro" id="IPR006162">
    <property type="entry name" value="Ppantetheine_attach_site"/>
</dbReference>
<dbReference type="AlphaFoldDB" id="K2SR06"/>
<keyword evidence="1" id="KW-0596">Phosphopantetheine</keyword>
<dbReference type="OrthoDB" id="429813at2759"/>
<dbReference type="PROSITE" id="PS00012">
    <property type="entry name" value="PHOSPHOPANTETHEINE"/>
    <property type="match status" value="1"/>
</dbReference>
<feature type="region of interest" description="Disordered" evidence="3">
    <location>
        <begin position="680"/>
        <end position="854"/>
    </location>
</feature>
<feature type="compositionally biased region" description="Pro residues" evidence="3">
    <location>
        <begin position="775"/>
        <end position="784"/>
    </location>
</feature>
<feature type="domain" description="Carrier" evidence="4">
    <location>
        <begin position="547"/>
        <end position="625"/>
    </location>
</feature>
<feature type="compositionally biased region" description="Pro residues" evidence="3">
    <location>
        <begin position="723"/>
        <end position="738"/>
    </location>
</feature>
<dbReference type="InterPro" id="IPR020845">
    <property type="entry name" value="AMP-binding_CS"/>
</dbReference>
<dbReference type="PROSITE" id="PS00455">
    <property type="entry name" value="AMP_BINDING"/>
    <property type="match status" value="1"/>
</dbReference>
<dbReference type="Proteomes" id="UP000007129">
    <property type="component" value="Unassembled WGS sequence"/>
</dbReference>
<dbReference type="SMART" id="SM00823">
    <property type="entry name" value="PKS_PP"/>
    <property type="match status" value="1"/>
</dbReference>
<proteinExistence type="predicted"/>
<protein>
    <submittedName>
        <fullName evidence="5">AMP-dependent synthetase/ligase</fullName>
    </submittedName>
</protein>
<keyword evidence="5" id="KW-0436">Ligase</keyword>
<feature type="compositionally biased region" description="Low complexity" evidence="3">
    <location>
        <begin position="833"/>
        <end position="847"/>
    </location>
</feature>
<dbReference type="InterPro" id="IPR036736">
    <property type="entry name" value="ACP-like_sf"/>
</dbReference>
<dbReference type="Pfam" id="PF23562">
    <property type="entry name" value="AMP-binding_C_3"/>
    <property type="match status" value="1"/>
</dbReference>
<dbReference type="InParanoid" id="K2SR06"/>
<dbReference type="PANTHER" id="PTHR43439:SF2">
    <property type="entry name" value="ENZYME, PUTATIVE (JCVI)-RELATED"/>
    <property type="match status" value="1"/>
</dbReference>
<accession>K2SR06</accession>
<dbReference type="Pfam" id="PF00550">
    <property type="entry name" value="PP-binding"/>
    <property type="match status" value="1"/>
</dbReference>
<keyword evidence="2" id="KW-0597">Phosphoprotein</keyword>
<dbReference type="InterPro" id="IPR009081">
    <property type="entry name" value="PP-bd_ACP"/>
</dbReference>
<dbReference type="STRING" id="1126212.K2SR06"/>
<dbReference type="InterPro" id="IPR051414">
    <property type="entry name" value="Adenylate-forming_Reductase"/>
</dbReference>
<name>K2SR06_MACPH</name>